<accession>A0AAN6G5V9</accession>
<protein>
    <submittedName>
        <fullName evidence="2">Uncharacterized protein</fullName>
    </submittedName>
</protein>
<organism evidence="2 3">
    <name type="scientific">Tilletia horrida</name>
    <dbReference type="NCBI Taxonomy" id="155126"/>
    <lineage>
        <taxon>Eukaryota</taxon>
        <taxon>Fungi</taxon>
        <taxon>Dikarya</taxon>
        <taxon>Basidiomycota</taxon>
        <taxon>Ustilaginomycotina</taxon>
        <taxon>Exobasidiomycetes</taxon>
        <taxon>Tilletiales</taxon>
        <taxon>Tilletiaceae</taxon>
        <taxon>Tilletia</taxon>
    </lineage>
</organism>
<sequence>MGSKADGLKAYKDKGIDVVFAPASVAAASSATGAATTGKCSDVLLVLVNPPTDLPTDKKAREAKAAEILDAAAAELRSARNTAEGDQRAAEKRQRSEQDETGVKLSKRVTRVEARIIPIPKSYHLLLVERGEKIVAGILAGTSATLALPDPENGIGEGTVEAVAQGDRKNVRRAAKSLEALVAAHRALDGVVSAAVPGHLLKSALIDIILTAPVRQDGSIFLNYNALGRLLRQRNQRGGKVKELLKEMEKFAALFQTDDGVFLFSPERQSRLSLPSPARPHTLELKKGRRKGGDFI</sequence>
<feature type="compositionally biased region" description="Basic and acidic residues" evidence="1">
    <location>
        <begin position="83"/>
        <end position="102"/>
    </location>
</feature>
<dbReference type="Proteomes" id="UP001176521">
    <property type="component" value="Unassembled WGS sequence"/>
</dbReference>
<keyword evidence="3" id="KW-1185">Reference proteome</keyword>
<dbReference type="EMBL" id="JAPDMQ010001088">
    <property type="protein sequence ID" value="KAK0519079.1"/>
    <property type="molecule type" value="Genomic_DNA"/>
</dbReference>
<feature type="region of interest" description="Disordered" evidence="1">
    <location>
        <begin position="271"/>
        <end position="296"/>
    </location>
</feature>
<comment type="caution">
    <text evidence="2">The sequence shown here is derived from an EMBL/GenBank/DDBJ whole genome shotgun (WGS) entry which is preliminary data.</text>
</comment>
<name>A0AAN6G5V9_9BASI</name>
<proteinExistence type="predicted"/>
<feature type="compositionally biased region" description="Basic and acidic residues" evidence="1">
    <location>
        <begin position="281"/>
        <end position="296"/>
    </location>
</feature>
<evidence type="ECO:0000313" key="2">
    <source>
        <dbReference type="EMBL" id="KAK0519079.1"/>
    </source>
</evidence>
<evidence type="ECO:0000313" key="3">
    <source>
        <dbReference type="Proteomes" id="UP001176521"/>
    </source>
</evidence>
<feature type="region of interest" description="Disordered" evidence="1">
    <location>
        <begin position="78"/>
        <end position="102"/>
    </location>
</feature>
<reference evidence="2" key="1">
    <citation type="journal article" date="2023" name="PhytoFront">
        <title>Draft Genome Resources of Seven Strains of Tilletia horrida, Causal Agent of Kernel Smut of Rice.</title>
        <authorList>
            <person name="Khanal S."/>
            <person name="Antony Babu S."/>
            <person name="Zhou X.G."/>
        </authorList>
    </citation>
    <scope>NUCLEOTIDE SEQUENCE</scope>
    <source>
        <strain evidence="2">TX3</strain>
    </source>
</reference>
<gene>
    <name evidence="2" type="ORF">OC842_007565</name>
</gene>
<dbReference type="AlphaFoldDB" id="A0AAN6G5V9"/>
<evidence type="ECO:0000256" key="1">
    <source>
        <dbReference type="SAM" id="MobiDB-lite"/>
    </source>
</evidence>